<dbReference type="GO" id="GO:0005737">
    <property type="term" value="C:cytoplasm"/>
    <property type="evidence" value="ECO:0007669"/>
    <property type="project" value="TreeGrafter"/>
</dbReference>
<dbReference type="PANTHER" id="PTHR21461:SF69">
    <property type="entry name" value="GLYCOSYLTRANSFERASE FAMILY 92 PROTEIN"/>
    <property type="match status" value="1"/>
</dbReference>
<dbReference type="EMBL" id="CAJFCJ010000019">
    <property type="protein sequence ID" value="CAD5122921.1"/>
    <property type="molecule type" value="Genomic_DNA"/>
</dbReference>
<keyword evidence="4 8" id="KW-0808">Transferase</keyword>
<dbReference type="InterPro" id="IPR008166">
    <property type="entry name" value="Glyco_transf_92"/>
</dbReference>
<dbReference type="OrthoDB" id="6042617at2759"/>
<comment type="caution">
    <text evidence="9">The sequence shown here is derived from an EMBL/GenBank/DDBJ whole genome shotgun (WGS) entry which is preliminary data.</text>
</comment>
<dbReference type="PANTHER" id="PTHR21461">
    <property type="entry name" value="GLYCOSYLTRANSFERASE FAMILY 92 PROTEIN"/>
    <property type="match status" value="1"/>
</dbReference>
<keyword evidence="10" id="KW-1185">Reference proteome</keyword>
<accession>A0A7I8W338</accession>
<keyword evidence="5 8" id="KW-0812">Transmembrane</keyword>
<evidence type="ECO:0000256" key="7">
    <source>
        <dbReference type="ARBA" id="ARBA00023136"/>
    </source>
</evidence>
<evidence type="ECO:0000256" key="1">
    <source>
        <dbReference type="ARBA" id="ARBA00004167"/>
    </source>
</evidence>
<evidence type="ECO:0000256" key="5">
    <source>
        <dbReference type="ARBA" id="ARBA00022692"/>
    </source>
</evidence>
<reference evidence="9 10" key="1">
    <citation type="submission" date="2020-08" db="EMBL/GenBank/DDBJ databases">
        <authorList>
            <person name="Hejnol A."/>
        </authorList>
    </citation>
    <scope>NUCLEOTIDE SEQUENCE [LARGE SCALE GENOMIC DNA]</scope>
</reference>
<evidence type="ECO:0000256" key="2">
    <source>
        <dbReference type="ARBA" id="ARBA00007647"/>
    </source>
</evidence>
<dbReference type="GO" id="GO:0016757">
    <property type="term" value="F:glycosyltransferase activity"/>
    <property type="evidence" value="ECO:0007669"/>
    <property type="project" value="UniProtKB-UniRule"/>
</dbReference>
<evidence type="ECO:0000256" key="3">
    <source>
        <dbReference type="ARBA" id="ARBA00022676"/>
    </source>
</evidence>
<dbReference type="GO" id="GO:0016020">
    <property type="term" value="C:membrane"/>
    <property type="evidence" value="ECO:0007669"/>
    <property type="project" value="UniProtKB-SubCell"/>
</dbReference>
<sequence>MKSLSLYKFRAPDLKYFVSLLIITVIILVLCQSYFEINQSTVQVRPAESLLYSGEVNTVNVLKGGWQEFMKKDYHLFVHKSFIDLRQGVFGETAVVITTGILRGRAFYEFNVNCKLYYEGEWITKRAALGQVPRSWRLEFTGWQSVHILCPISKVGPYPSQLILEDTKTLERVFLPVEIAESGSYNLIACVPIVYGNFNSEALIEWFELQRFFGVQKISMHVWKVSKENWEIFSYYKAQGLLDFYNLDTPYNITYTFEKNKSRAPAKPYFLEVLYSTDLTECMLRNYLRSTYIMVMDLDEVLVPKKVNNYHELLNKFKEYDTINFQMKNFDITCNFMIPDETHYFFKRPYKEIIAAGKESLLPAKSIHKALKCLMFLQHNCVRPSKPYKKQMISSDEVVLRHYRKRGRCVQSRRHFVEDRSLNRFSPNITERLTIVKAKLLHSGKKQIGYA</sequence>
<feature type="transmembrane region" description="Helical" evidence="8">
    <location>
        <begin position="16"/>
        <end position="35"/>
    </location>
</feature>
<dbReference type="Pfam" id="PF01697">
    <property type="entry name" value="Glyco_transf_92"/>
    <property type="match status" value="1"/>
</dbReference>
<evidence type="ECO:0000313" key="10">
    <source>
        <dbReference type="Proteomes" id="UP000549394"/>
    </source>
</evidence>
<organism evidence="9 10">
    <name type="scientific">Dimorphilus gyrociliatus</name>
    <dbReference type="NCBI Taxonomy" id="2664684"/>
    <lineage>
        <taxon>Eukaryota</taxon>
        <taxon>Metazoa</taxon>
        <taxon>Spiralia</taxon>
        <taxon>Lophotrochozoa</taxon>
        <taxon>Annelida</taxon>
        <taxon>Polychaeta</taxon>
        <taxon>Polychaeta incertae sedis</taxon>
        <taxon>Dinophilidae</taxon>
        <taxon>Dimorphilus</taxon>
    </lineage>
</organism>
<evidence type="ECO:0000256" key="8">
    <source>
        <dbReference type="RuleBase" id="RU366017"/>
    </source>
</evidence>
<keyword evidence="6 8" id="KW-1133">Transmembrane helix</keyword>
<dbReference type="AlphaFoldDB" id="A0A7I8W338"/>
<comment type="similarity">
    <text evidence="2 8">Belongs to the glycosyltransferase 92 family.</text>
</comment>
<evidence type="ECO:0000256" key="6">
    <source>
        <dbReference type="ARBA" id="ARBA00022989"/>
    </source>
</evidence>
<keyword evidence="7 8" id="KW-0472">Membrane</keyword>
<evidence type="ECO:0000313" key="9">
    <source>
        <dbReference type="EMBL" id="CAD5122921.1"/>
    </source>
</evidence>
<proteinExistence type="inferred from homology"/>
<dbReference type="Proteomes" id="UP000549394">
    <property type="component" value="Unassembled WGS sequence"/>
</dbReference>
<evidence type="ECO:0000256" key="4">
    <source>
        <dbReference type="ARBA" id="ARBA00022679"/>
    </source>
</evidence>
<name>A0A7I8W338_9ANNE</name>
<comment type="subcellular location">
    <subcellularLocation>
        <location evidence="1">Membrane</location>
        <topology evidence="1">Single-pass membrane protein</topology>
    </subcellularLocation>
</comment>
<gene>
    <name evidence="9" type="ORF">DGYR_LOCUS10662</name>
</gene>
<keyword evidence="3 8" id="KW-0328">Glycosyltransferase</keyword>
<dbReference type="EC" id="2.4.1.-" evidence="8"/>
<protein>
    <recommendedName>
        <fullName evidence="8">Glycosyltransferase family 92 protein</fullName>
        <ecNumber evidence="8">2.4.1.-</ecNumber>
    </recommendedName>
</protein>